<evidence type="ECO:0000256" key="8">
    <source>
        <dbReference type="ARBA" id="ARBA00022723"/>
    </source>
</evidence>
<keyword evidence="8 14" id="KW-0479">Metal-binding</keyword>
<dbReference type="EC" id="1.3.99.-" evidence="14 15"/>
<protein>
    <recommendedName>
        <fullName evidence="4 14">Protoporphyrinogen IX oxidase</fullName>
        <shortName evidence="14">PPO</shortName>
        <ecNumber evidence="14 15">1.3.99.-</ecNumber>
    </recommendedName>
</protein>
<evidence type="ECO:0000256" key="10">
    <source>
        <dbReference type="ARBA" id="ARBA00023002"/>
    </source>
</evidence>
<evidence type="ECO:0000313" key="17">
    <source>
        <dbReference type="Proteomes" id="UP001279660"/>
    </source>
</evidence>
<name>A0ABU4PHI7_9SPHN</name>
<evidence type="ECO:0000256" key="6">
    <source>
        <dbReference type="ARBA" id="ARBA00022617"/>
    </source>
</evidence>
<keyword evidence="6 14" id="KW-0349">Heme</keyword>
<comment type="caution">
    <text evidence="16">The sequence shown here is derived from an EMBL/GenBank/DDBJ whole genome shotgun (WGS) entry which is preliminary data.</text>
</comment>
<keyword evidence="10 14" id="KW-0560">Oxidoreductase</keyword>
<keyword evidence="17" id="KW-1185">Reference proteome</keyword>
<evidence type="ECO:0000256" key="5">
    <source>
        <dbReference type="ARBA" id="ARBA00022475"/>
    </source>
</evidence>
<feature type="transmembrane region" description="Helical" evidence="14">
    <location>
        <begin position="134"/>
        <end position="152"/>
    </location>
</feature>
<dbReference type="EMBL" id="JAWXXV010000001">
    <property type="protein sequence ID" value="MDX5982884.1"/>
    <property type="molecule type" value="Genomic_DNA"/>
</dbReference>
<dbReference type="Proteomes" id="UP001279660">
    <property type="component" value="Unassembled WGS sequence"/>
</dbReference>
<feature type="binding site" description="axial binding residue" evidence="14">
    <location>
        <position position="99"/>
    </location>
    <ligand>
        <name>heme</name>
        <dbReference type="ChEBI" id="CHEBI:30413"/>
    </ligand>
    <ligandPart>
        <name>Fe</name>
        <dbReference type="ChEBI" id="CHEBI:18248"/>
    </ligandPart>
</feature>
<dbReference type="Pfam" id="PF03653">
    <property type="entry name" value="UPF0093"/>
    <property type="match status" value="1"/>
</dbReference>
<dbReference type="PANTHER" id="PTHR40255">
    <property type="entry name" value="UPF0093 MEMBRANE PROTEIN SLR1790"/>
    <property type="match status" value="1"/>
</dbReference>
<dbReference type="HAMAP" id="MF_02239">
    <property type="entry name" value="HemJ"/>
    <property type="match status" value="1"/>
</dbReference>
<evidence type="ECO:0000256" key="7">
    <source>
        <dbReference type="ARBA" id="ARBA00022692"/>
    </source>
</evidence>
<comment type="similarity">
    <text evidence="3 14 15">Belongs to the HemJ family.</text>
</comment>
<comment type="subcellular location">
    <subcellularLocation>
        <location evidence="1 14">Cell membrane</location>
        <topology evidence="1 14">Multi-pass membrane protein</topology>
    </subcellularLocation>
</comment>
<comment type="catalytic activity">
    <reaction evidence="13 14 15">
        <text>protoporphyrinogen IX + 3 A = protoporphyrin IX + 3 AH2</text>
        <dbReference type="Rhea" id="RHEA:62000"/>
        <dbReference type="ChEBI" id="CHEBI:13193"/>
        <dbReference type="ChEBI" id="CHEBI:17499"/>
        <dbReference type="ChEBI" id="CHEBI:57306"/>
        <dbReference type="ChEBI" id="CHEBI:57307"/>
    </reaction>
</comment>
<proteinExistence type="inferred from homology"/>
<comment type="function">
    <text evidence="14 15">Catalyzes the oxidation of protoporphyrinogen IX to protoporphyrin IX.</text>
</comment>
<keyword evidence="12 14" id="KW-0472">Membrane</keyword>
<sequence length="155" mass="17016">MIGMLGNAYLWVKAAHVIFVVFWMAGLFMLPRYLVYHQEALASGGIASPEAALWIDRERKIRTIILTPSMTVVWILGLTLAANAGLFSGQHGLGWLHLKLALVLILSGYHGWAVGYARKLAAGKPTLTGRQLRLINEVPAVLVTFIVILAIVQPF</sequence>
<feature type="transmembrane region" description="Helical" evidence="14">
    <location>
        <begin position="93"/>
        <end position="113"/>
    </location>
</feature>
<evidence type="ECO:0000256" key="1">
    <source>
        <dbReference type="ARBA" id="ARBA00004651"/>
    </source>
</evidence>
<keyword evidence="9 14" id="KW-1133">Transmembrane helix</keyword>
<dbReference type="PIRSF" id="PIRSF004638">
    <property type="entry name" value="UCP004638"/>
    <property type="match status" value="1"/>
</dbReference>
<evidence type="ECO:0000256" key="12">
    <source>
        <dbReference type="ARBA" id="ARBA00023136"/>
    </source>
</evidence>
<feature type="transmembrane region" description="Helical" evidence="14">
    <location>
        <begin position="64"/>
        <end position="87"/>
    </location>
</feature>
<keyword evidence="7 14" id="KW-0812">Transmembrane</keyword>
<comment type="pathway">
    <text evidence="2 14 15">Porphyrin-containing compound metabolism; protoporphyrin-IX biosynthesis; protoporphyrin-IX from protoporphyrinogen-IX: step 1/1.</text>
</comment>
<evidence type="ECO:0000256" key="9">
    <source>
        <dbReference type="ARBA" id="ARBA00022989"/>
    </source>
</evidence>
<gene>
    <name evidence="16" type="ORF">SIL82_01310</name>
</gene>
<evidence type="ECO:0000256" key="15">
    <source>
        <dbReference type="PIRNR" id="PIRNR004638"/>
    </source>
</evidence>
<accession>A0ABU4PHI7</accession>
<dbReference type="InterPro" id="IPR005265">
    <property type="entry name" value="HemJ-like"/>
</dbReference>
<feature type="transmembrane region" description="Helical" evidence="14">
    <location>
        <begin position="14"/>
        <end position="35"/>
    </location>
</feature>
<evidence type="ECO:0000256" key="13">
    <source>
        <dbReference type="ARBA" id="ARBA00048390"/>
    </source>
</evidence>
<evidence type="ECO:0000256" key="2">
    <source>
        <dbReference type="ARBA" id="ARBA00005073"/>
    </source>
</evidence>
<evidence type="ECO:0000256" key="3">
    <source>
        <dbReference type="ARBA" id="ARBA00006501"/>
    </source>
</evidence>
<dbReference type="PANTHER" id="PTHR40255:SF1">
    <property type="entry name" value="PROTOPORPHYRINOGEN IX OXIDASE"/>
    <property type="match status" value="1"/>
</dbReference>
<evidence type="ECO:0000256" key="11">
    <source>
        <dbReference type="ARBA" id="ARBA00023004"/>
    </source>
</evidence>
<keyword evidence="11 14" id="KW-0408">Iron</keyword>
<feature type="binding site" description="axial binding residue" evidence="14">
    <location>
        <position position="16"/>
    </location>
    <ligand>
        <name>heme</name>
        <dbReference type="ChEBI" id="CHEBI:30413"/>
    </ligand>
    <ligandPart>
        <name>Fe</name>
        <dbReference type="ChEBI" id="CHEBI:18248"/>
    </ligandPart>
</feature>
<comment type="subunit">
    <text evidence="14">Homodimer.</text>
</comment>
<keyword evidence="5 14" id="KW-1003">Cell membrane</keyword>
<organism evidence="16 17">
    <name type="scientific">Sphingomonas echinoides</name>
    <dbReference type="NCBI Taxonomy" id="59803"/>
    <lineage>
        <taxon>Bacteria</taxon>
        <taxon>Pseudomonadati</taxon>
        <taxon>Pseudomonadota</taxon>
        <taxon>Alphaproteobacteria</taxon>
        <taxon>Sphingomonadales</taxon>
        <taxon>Sphingomonadaceae</taxon>
        <taxon>Sphingomonas</taxon>
    </lineage>
</organism>
<evidence type="ECO:0000256" key="4">
    <source>
        <dbReference type="ARBA" id="ARBA00017504"/>
    </source>
</evidence>
<dbReference type="RefSeq" id="WP_010405953.1">
    <property type="nucleotide sequence ID" value="NZ_JAWXXV010000001.1"/>
</dbReference>
<reference evidence="16 17" key="1">
    <citation type="submission" date="2023-11" db="EMBL/GenBank/DDBJ databases">
        <title>MicrobeMod: A computational toolkit for identifying prokaryotic methylation and restriction-modification with nanopore sequencing.</title>
        <authorList>
            <person name="Crits-Christoph A."/>
            <person name="Kang S.C."/>
            <person name="Lee H."/>
            <person name="Ostrov N."/>
        </authorList>
    </citation>
    <scope>NUCLEOTIDE SEQUENCE [LARGE SCALE GENOMIC DNA]</scope>
    <source>
        <strain evidence="16 17">ATCC 14820</strain>
    </source>
</reference>
<evidence type="ECO:0000313" key="16">
    <source>
        <dbReference type="EMBL" id="MDX5982884.1"/>
    </source>
</evidence>
<comment type="cofactor">
    <cofactor evidence="14 15">
        <name>heme b</name>
        <dbReference type="ChEBI" id="CHEBI:60344"/>
    </cofactor>
    <text evidence="14 15">Binds 1 heme b (iron(II)-protoporphyrin IX) group per subunit.</text>
</comment>
<evidence type="ECO:0000256" key="14">
    <source>
        <dbReference type="HAMAP-Rule" id="MF_02239"/>
    </source>
</evidence>